<evidence type="ECO:0000313" key="2">
    <source>
        <dbReference type="EMBL" id="KUN27665.1"/>
    </source>
</evidence>
<evidence type="ECO:0000256" key="1">
    <source>
        <dbReference type="SAM" id="MobiDB-lite"/>
    </source>
</evidence>
<sequence length="70" mass="7365">MPSTEFGAQRNVGEDGRWQEAGGGLADDRIAVVVEVRGQGVASKAWTPALGRGVDDGDLDGRARERTPCP</sequence>
<keyword evidence="3" id="KW-1185">Reference proteome</keyword>
<feature type="region of interest" description="Disordered" evidence="1">
    <location>
        <begin position="48"/>
        <end position="70"/>
    </location>
</feature>
<dbReference type="AlphaFoldDB" id="A0A101QD76"/>
<feature type="region of interest" description="Disordered" evidence="1">
    <location>
        <begin position="1"/>
        <end position="24"/>
    </location>
</feature>
<dbReference type="EMBL" id="LMWP01000016">
    <property type="protein sequence ID" value="KUN27665.1"/>
    <property type="molecule type" value="Genomic_DNA"/>
</dbReference>
<reference evidence="2 3" key="1">
    <citation type="submission" date="2015-10" db="EMBL/GenBank/DDBJ databases">
        <title>Draft genome sequence of Streptomyces corchorusii DSM 40340, type strain for the species Streptomyces corchorusii.</title>
        <authorList>
            <person name="Ruckert C."/>
            <person name="Winkler A."/>
            <person name="Kalinowski J."/>
            <person name="Kampfer P."/>
            <person name="Glaeser S."/>
        </authorList>
    </citation>
    <scope>NUCLEOTIDE SEQUENCE [LARGE SCALE GENOMIC DNA]</scope>
    <source>
        <strain evidence="2 3">DSM 40340</strain>
    </source>
</reference>
<comment type="caution">
    <text evidence="2">The sequence shown here is derived from an EMBL/GenBank/DDBJ whole genome shotgun (WGS) entry which is preliminary data.</text>
</comment>
<evidence type="ECO:0000313" key="3">
    <source>
        <dbReference type="Proteomes" id="UP000053398"/>
    </source>
</evidence>
<feature type="compositionally biased region" description="Basic and acidic residues" evidence="1">
    <location>
        <begin position="53"/>
        <end position="70"/>
    </location>
</feature>
<organism evidence="2 3">
    <name type="scientific">Streptomyces corchorusii</name>
    <name type="common">Streptomyces chibaensis</name>
    <dbReference type="NCBI Taxonomy" id="1903"/>
    <lineage>
        <taxon>Bacteria</taxon>
        <taxon>Bacillati</taxon>
        <taxon>Actinomycetota</taxon>
        <taxon>Actinomycetes</taxon>
        <taxon>Kitasatosporales</taxon>
        <taxon>Streptomycetaceae</taxon>
        <taxon>Streptomyces</taxon>
    </lineage>
</organism>
<accession>A0A101QD76</accession>
<protein>
    <submittedName>
        <fullName evidence="2">Uncharacterized protein</fullName>
    </submittedName>
</protein>
<gene>
    <name evidence="2" type="ORF">AQJ11_13605</name>
</gene>
<name>A0A101QD76_STRCK</name>
<dbReference type="Proteomes" id="UP000053398">
    <property type="component" value="Unassembled WGS sequence"/>
</dbReference>
<dbReference type="RefSeq" id="WP_059263200.1">
    <property type="nucleotide sequence ID" value="NZ_KQ948355.1"/>
</dbReference>
<proteinExistence type="predicted"/>